<gene>
    <name evidence="1" type="ORF">KUTeg_010697</name>
</gene>
<comment type="caution">
    <text evidence="1">The sequence shown here is derived from an EMBL/GenBank/DDBJ whole genome shotgun (WGS) entry which is preliminary data.</text>
</comment>
<protein>
    <submittedName>
        <fullName evidence="1">Uncharacterized protein</fullName>
    </submittedName>
</protein>
<name>A0ABQ9F4Y6_TEGGR</name>
<reference evidence="1 2" key="1">
    <citation type="submission" date="2022-12" db="EMBL/GenBank/DDBJ databases">
        <title>Chromosome-level genome of Tegillarca granosa.</title>
        <authorList>
            <person name="Kim J."/>
        </authorList>
    </citation>
    <scope>NUCLEOTIDE SEQUENCE [LARGE SCALE GENOMIC DNA]</scope>
    <source>
        <strain evidence="1">Teg-2019</strain>
        <tissue evidence="1">Adductor muscle</tissue>
    </source>
</reference>
<evidence type="ECO:0000313" key="1">
    <source>
        <dbReference type="EMBL" id="KAJ8311342.1"/>
    </source>
</evidence>
<dbReference type="EMBL" id="JARBDR010000496">
    <property type="protein sequence ID" value="KAJ8311342.1"/>
    <property type="molecule type" value="Genomic_DNA"/>
</dbReference>
<dbReference type="Proteomes" id="UP001217089">
    <property type="component" value="Unassembled WGS sequence"/>
</dbReference>
<accession>A0ABQ9F4Y6</accession>
<keyword evidence="2" id="KW-1185">Reference proteome</keyword>
<evidence type="ECO:0000313" key="2">
    <source>
        <dbReference type="Proteomes" id="UP001217089"/>
    </source>
</evidence>
<sequence>MFSGDKSFVYGSSTHNQRIEWFWDDYEICKEETVDLPNMPCDDTVYELCCLLMEEGGWDLPLNTQDGKDVNLVRTKKQK</sequence>
<proteinExistence type="predicted"/>
<organism evidence="1 2">
    <name type="scientific">Tegillarca granosa</name>
    <name type="common">Malaysian cockle</name>
    <name type="synonym">Anadara granosa</name>
    <dbReference type="NCBI Taxonomy" id="220873"/>
    <lineage>
        <taxon>Eukaryota</taxon>
        <taxon>Metazoa</taxon>
        <taxon>Spiralia</taxon>
        <taxon>Lophotrochozoa</taxon>
        <taxon>Mollusca</taxon>
        <taxon>Bivalvia</taxon>
        <taxon>Autobranchia</taxon>
        <taxon>Pteriomorphia</taxon>
        <taxon>Arcoida</taxon>
        <taxon>Arcoidea</taxon>
        <taxon>Arcidae</taxon>
        <taxon>Tegillarca</taxon>
    </lineage>
</organism>